<evidence type="ECO:0000259" key="4">
    <source>
        <dbReference type="SMART" id="SM00642"/>
    </source>
</evidence>
<dbReference type="STRING" id="460384.SAMN05216313_105114"/>
<feature type="domain" description="Glycosyl hydrolase family 13 catalytic" evidence="4">
    <location>
        <begin position="172"/>
        <end position="582"/>
    </location>
</feature>
<dbReference type="SUPFAM" id="SSF81296">
    <property type="entry name" value="E set domains"/>
    <property type="match status" value="1"/>
</dbReference>
<name>A0A1I0DWB3_9FIRM</name>
<dbReference type="SUPFAM" id="SSF51445">
    <property type="entry name" value="(Trans)glycosidases"/>
    <property type="match status" value="1"/>
</dbReference>
<keyword evidence="2" id="KW-0378">Hydrolase</keyword>
<dbReference type="CDD" id="cd11234">
    <property type="entry name" value="E_set_GDE_N"/>
    <property type="match status" value="1"/>
</dbReference>
<dbReference type="Proteomes" id="UP000198508">
    <property type="component" value="Unassembled WGS sequence"/>
</dbReference>
<dbReference type="SUPFAM" id="SSF51011">
    <property type="entry name" value="Glycosyl hydrolase domain"/>
    <property type="match status" value="1"/>
</dbReference>
<protein>
    <submittedName>
        <fullName evidence="5">Glycogen operon protein</fullName>
    </submittedName>
</protein>
<gene>
    <name evidence="5" type="ORF">SAMN05216313_105114</name>
</gene>
<evidence type="ECO:0000256" key="1">
    <source>
        <dbReference type="ARBA" id="ARBA00008061"/>
    </source>
</evidence>
<dbReference type="SMART" id="SM00642">
    <property type="entry name" value="Aamy"/>
    <property type="match status" value="1"/>
</dbReference>
<dbReference type="InterPro" id="IPR014756">
    <property type="entry name" value="Ig_E-set"/>
</dbReference>
<comment type="similarity">
    <text evidence="1">Belongs to the glycosyl hydrolase 13 family.</text>
</comment>
<keyword evidence="3" id="KW-0326">Glycosidase</keyword>
<dbReference type="Gene3D" id="3.20.20.80">
    <property type="entry name" value="Glycosidases"/>
    <property type="match status" value="1"/>
</dbReference>
<dbReference type="InterPro" id="IPR013780">
    <property type="entry name" value="Glyco_hydro_b"/>
</dbReference>
<proteinExistence type="inferred from homology"/>
<evidence type="ECO:0000256" key="2">
    <source>
        <dbReference type="ARBA" id="ARBA00022801"/>
    </source>
</evidence>
<keyword evidence="6" id="KW-1185">Reference proteome</keyword>
<dbReference type="AlphaFoldDB" id="A0A1I0DWB3"/>
<dbReference type="CDD" id="cd11326">
    <property type="entry name" value="AmyAc_Glg_debranch"/>
    <property type="match status" value="1"/>
</dbReference>
<dbReference type="Gene3D" id="2.60.40.10">
    <property type="entry name" value="Immunoglobulins"/>
    <property type="match status" value="1"/>
</dbReference>
<dbReference type="InterPro" id="IPR013783">
    <property type="entry name" value="Ig-like_fold"/>
</dbReference>
<dbReference type="InterPro" id="IPR011837">
    <property type="entry name" value="Glycogen_debranch_GlgX"/>
</dbReference>
<dbReference type="GO" id="GO:0005980">
    <property type="term" value="P:glycogen catabolic process"/>
    <property type="evidence" value="ECO:0007669"/>
    <property type="project" value="InterPro"/>
</dbReference>
<dbReference type="NCBIfam" id="TIGR02100">
    <property type="entry name" value="glgX_debranch"/>
    <property type="match status" value="1"/>
</dbReference>
<evidence type="ECO:0000256" key="3">
    <source>
        <dbReference type="ARBA" id="ARBA00023295"/>
    </source>
</evidence>
<organism evidence="5 6">
    <name type="scientific">Enterocloster lavalensis</name>
    <dbReference type="NCBI Taxonomy" id="460384"/>
    <lineage>
        <taxon>Bacteria</taxon>
        <taxon>Bacillati</taxon>
        <taxon>Bacillota</taxon>
        <taxon>Clostridia</taxon>
        <taxon>Lachnospirales</taxon>
        <taxon>Lachnospiraceae</taxon>
        <taxon>Enterocloster</taxon>
    </lineage>
</organism>
<dbReference type="InterPro" id="IPR004193">
    <property type="entry name" value="Glyco_hydro_13_N"/>
</dbReference>
<dbReference type="Pfam" id="PF02922">
    <property type="entry name" value="CBM_48"/>
    <property type="match status" value="1"/>
</dbReference>
<reference evidence="6" key="1">
    <citation type="submission" date="2016-10" db="EMBL/GenBank/DDBJ databases">
        <authorList>
            <person name="Varghese N."/>
            <person name="Submissions S."/>
        </authorList>
    </citation>
    <scope>NUCLEOTIDE SEQUENCE [LARGE SCALE GENOMIC DNA]</scope>
    <source>
        <strain evidence="6">NLAE-zl-G277</strain>
    </source>
</reference>
<dbReference type="Pfam" id="PF00128">
    <property type="entry name" value="Alpha-amylase"/>
    <property type="match status" value="1"/>
</dbReference>
<dbReference type="PANTHER" id="PTHR43002">
    <property type="entry name" value="GLYCOGEN DEBRANCHING ENZYME"/>
    <property type="match status" value="1"/>
</dbReference>
<dbReference type="InterPro" id="IPR006047">
    <property type="entry name" value="GH13_cat_dom"/>
</dbReference>
<dbReference type="GO" id="GO:0004135">
    <property type="term" value="F:amylo-alpha-1,6-glucosidase activity"/>
    <property type="evidence" value="ECO:0007669"/>
    <property type="project" value="InterPro"/>
</dbReference>
<dbReference type="EMBL" id="FOIM01000005">
    <property type="protein sequence ID" value="SET36972.1"/>
    <property type="molecule type" value="Genomic_DNA"/>
</dbReference>
<dbReference type="Gene3D" id="2.60.40.1180">
    <property type="entry name" value="Golgi alpha-mannosidase II"/>
    <property type="match status" value="1"/>
</dbReference>
<sequence>MKMINQESAESIPVSLLPLREIAGFPVRPGLYDMNGATLLQDGVNFTVHTHYGTGCELLLFKREGREPYAVLPFPEEYKIGNVYSMIVFGLDIGEFEYAYRVDGPHDPGAGLLFDRDQILLDPYAKAVTGQSVWGEKQEPGCTYRARVVKNNFDWGDMPQSGREMSDLVIYELHVRGFTRHSSSGVVHPGTFEGILEKIPYLKRLGVNAVELMPVFEFDETMGGREVNGQKLLDYWGYNTVGFFAPNTSYTAGLEYNREGTEFKNLIRTLHENGIEVILDVVFNHTAEGNEKGPVISFKGFDNNIYYMLTPDGYYYNFSGCGNTLNCNHPIVQQMIVECLRYWTVDYRVDGFRFDLASILGRNEDGSPMNNPPLLQRLAFDPILGNVKLIAEAWDAGGLYQVGTFPAWKRWAEWNGKYRDTLREFLKGGTWAAREAARRITGSGDLYNGHYAGYNSSVNFITCHDGFTLYDLYAYNEKHNQENGWGNTDGTDDNRSWNCGAEGPTDDKEVLDLRFRMMRNACAVLMCSRGTPMFFAGDEFGNTQFGNNNAYCQDNEISWLNWDLLKENEDLFEFFRFMIRFRRNHPAIRRDLPGAVCGLPALTVYGNGGENRVDDGTAALGILYAGYDRKRGRDDVVYLAVNVYWEDVNIQLPELPRYLAWYAVVNTAGDGQSRFCYRCGERSRVDSGFLMRPRSVAVFTVNGNQ</sequence>
<evidence type="ECO:0000313" key="6">
    <source>
        <dbReference type="Proteomes" id="UP000198508"/>
    </source>
</evidence>
<accession>A0A1I0DWB3</accession>
<evidence type="ECO:0000313" key="5">
    <source>
        <dbReference type="EMBL" id="SET36972.1"/>
    </source>
</evidence>
<dbReference type="InterPro" id="IPR017853">
    <property type="entry name" value="GH"/>
</dbReference>